<proteinExistence type="predicted"/>
<accession>A0A183CRC7</accession>
<dbReference type="AlphaFoldDB" id="A0A183CRC7"/>
<reference evidence="2" key="3">
    <citation type="submission" date="2016-06" db="UniProtKB">
        <authorList>
            <consortium name="WormBaseParasite"/>
        </authorList>
    </citation>
    <scope>IDENTIFICATION</scope>
</reference>
<dbReference type="WBParaSite" id="GPLIN_001543500">
    <property type="protein sequence ID" value="GPLIN_001543500"/>
    <property type="gene ID" value="GPLIN_001543500"/>
</dbReference>
<keyword evidence="1" id="KW-1185">Reference proteome</keyword>
<dbReference type="Proteomes" id="UP000050741">
    <property type="component" value="Unassembled WGS sequence"/>
</dbReference>
<protein>
    <submittedName>
        <fullName evidence="2">UDENN domain-containing protein</fullName>
    </submittedName>
</protein>
<organism evidence="1 2">
    <name type="scientific">Globodera pallida</name>
    <name type="common">Potato cyst nematode worm</name>
    <name type="synonym">Heterodera pallida</name>
    <dbReference type="NCBI Taxonomy" id="36090"/>
    <lineage>
        <taxon>Eukaryota</taxon>
        <taxon>Metazoa</taxon>
        <taxon>Ecdysozoa</taxon>
        <taxon>Nematoda</taxon>
        <taxon>Chromadorea</taxon>
        <taxon>Rhabditida</taxon>
        <taxon>Tylenchina</taxon>
        <taxon>Tylenchomorpha</taxon>
        <taxon>Tylenchoidea</taxon>
        <taxon>Heteroderidae</taxon>
        <taxon>Heteroderinae</taxon>
        <taxon>Globodera</taxon>
    </lineage>
</organism>
<reference evidence="1" key="2">
    <citation type="submission" date="2014-05" db="EMBL/GenBank/DDBJ databases">
        <title>The genome and life-stage specific transcriptomes of Globodera pallida elucidate key aspects of plant parasitism by a cyst nematode.</title>
        <authorList>
            <person name="Cotton J.A."/>
            <person name="Lilley C.J."/>
            <person name="Jones L.M."/>
            <person name="Kikuchi T."/>
            <person name="Reid A.J."/>
            <person name="Thorpe P."/>
            <person name="Tsai I.J."/>
            <person name="Beasley H."/>
            <person name="Blok V."/>
            <person name="Cock P.J.A."/>
            <person name="Van den Akker S.E."/>
            <person name="Holroyd N."/>
            <person name="Hunt M."/>
            <person name="Mantelin S."/>
            <person name="Naghra H."/>
            <person name="Pain A."/>
            <person name="Palomares-Rius J.E."/>
            <person name="Zarowiecki M."/>
            <person name="Berriman M."/>
            <person name="Jones J.T."/>
            <person name="Urwin P.E."/>
        </authorList>
    </citation>
    <scope>NUCLEOTIDE SEQUENCE [LARGE SCALE GENOMIC DNA]</scope>
    <source>
        <strain evidence="1">Lindley</strain>
    </source>
</reference>
<evidence type="ECO:0000313" key="2">
    <source>
        <dbReference type="WBParaSite" id="GPLIN_001543500"/>
    </source>
</evidence>
<sequence length="69" mass="7766">NFYALHVSTPLTGYHQRLPLLPRIHGVSVLTFAQQVVPNMAQYFNILEDGSTRSFYCILALDHLLIPPG</sequence>
<reference evidence="1" key="1">
    <citation type="submission" date="2013-12" db="EMBL/GenBank/DDBJ databases">
        <authorList>
            <person name="Aslett M."/>
        </authorList>
    </citation>
    <scope>NUCLEOTIDE SEQUENCE [LARGE SCALE GENOMIC DNA]</scope>
    <source>
        <strain evidence="1">Lindley</strain>
    </source>
</reference>
<evidence type="ECO:0000313" key="1">
    <source>
        <dbReference type="Proteomes" id="UP000050741"/>
    </source>
</evidence>
<name>A0A183CRC7_GLOPA</name>